<comment type="caution">
    <text evidence="1">The sequence shown here is derived from an EMBL/GenBank/DDBJ whole genome shotgun (WGS) entry which is preliminary data.</text>
</comment>
<evidence type="ECO:0000313" key="1">
    <source>
        <dbReference type="EMBL" id="KAB8298994.1"/>
    </source>
</evidence>
<reference evidence="1 2" key="1">
    <citation type="submission" date="2019-06" db="EMBL/GenBank/DDBJ databases">
        <title>Genome Sequence of the Brown Rot Fungal Pathogen Monilinia laxa.</title>
        <authorList>
            <person name="De Miccolis Angelini R.M."/>
            <person name="Landi L."/>
            <person name="Abate D."/>
            <person name="Pollastro S."/>
            <person name="Romanazzi G."/>
            <person name="Faretra F."/>
        </authorList>
    </citation>
    <scope>NUCLEOTIDE SEQUENCE [LARGE SCALE GENOMIC DNA]</scope>
    <source>
        <strain evidence="1 2">Mlax316</strain>
    </source>
</reference>
<protein>
    <submittedName>
        <fullName evidence="1">Uncharacterized protein</fullName>
    </submittedName>
</protein>
<organism evidence="1 2">
    <name type="scientific">Monilinia laxa</name>
    <name type="common">Brown rot fungus</name>
    <name type="synonym">Sclerotinia laxa</name>
    <dbReference type="NCBI Taxonomy" id="61186"/>
    <lineage>
        <taxon>Eukaryota</taxon>
        <taxon>Fungi</taxon>
        <taxon>Dikarya</taxon>
        <taxon>Ascomycota</taxon>
        <taxon>Pezizomycotina</taxon>
        <taxon>Leotiomycetes</taxon>
        <taxon>Helotiales</taxon>
        <taxon>Sclerotiniaceae</taxon>
        <taxon>Monilinia</taxon>
    </lineage>
</organism>
<sequence length="114" mass="13007">MLALPEAGPAGPALGNLLKRAAGTRLSEMEHSEFLMMVGWGNVVHHGYWTRGERARCLLMDVHVYQVWNVMLFGGWYHFPLAMYRQGCMLEVLTIRSHDELVDYFLPNVIFGVI</sequence>
<dbReference type="AlphaFoldDB" id="A0A5N6K8E6"/>
<proteinExistence type="predicted"/>
<name>A0A5N6K8E6_MONLA</name>
<dbReference type="Proteomes" id="UP000326757">
    <property type="component" value="Unassembled WGS sequence"/>
</dbReference>
<gene>
    <name evidence="1" type="ORF">EYC80_001130</name>
</gene>
<dbReference type="EMBL" id="VIGI01000006">
    <property type="protein sequence ID" value="KAB8298994.1"/>
    <property type="molecule type" value="Genomic_DNA"/>
</dbReference>
<evidence type="ECO:0000313" key="2">
    <source>
        <dbReference type="Proteomes" id="UP000326757"/>
    </source>
</evidence>
<accession>A0A5N6K8E6</accession>
<keyword evidence="2" id="KW-1185">Reference proteome</keyword>